<dbReference type="Proteomes" id="UP000427906">
    <property type="component" value="Chromosome"/>
</dbReference>
<dbReference type="KEGG" id="dalk:DSCA_23390"/>
<sequence>MKKIVLLLTIGLLWFTGPACACLVNLHDNSGPVFDDADLVDVWDGLDWDTYLRGIDQDIFQPQAAVFSIWGRYGFANALTVEGDRMQGRHGRGLHDAFSFRPTAIYGNGPFDPFYFLFNECVADLDHFWMFTMDTLTLGDLDLDVLVAILMRPTETNPVPTPIPGAALLLASGLVAVMGTRRKLKAER</sequence>
<keyword evidence="1" id="KW-0812">Transmembrane</keyword>
<evidence type="ECO:0008006" key="5">
    <source>
        <dbReference type="Google" id="ProtNLM"/>
    </source>
</evidence>
<feature type="signal peptide" evidence="2">
    <location>
        <begin position="1"/>
        <end position="21"/>
    </location>
</feature>
<evidence type="ECO:0000313" key="4">
    <source>
        <dbReference type="Proteomes" id="UP000427906"/>
    </source>
</evidence>
<evidence type="ECO:0000256" key="1">
    <source>
        <dbReference type="SAM" id="Phobius"/>
    </source>
</evidence>
<keyword evidence="2" id="KW-0732">Signal</keyword>
<proteinExistence type="predicted"/>
<dbReference type="EMBL" id="AP021874">
    <property type="protein sequence ID" value="BBO68409.1"/>
    <property type="molecule type" value="Genomic_DNA"/>
</dbReference>
<evidence type="ECO:0000256" key="2">
    <source>
        <dbReference type="SAM" id="SignalP"/>
    </source>
</evidence>
<feature type="transmembrane region" description="Helical" evidence="1">
    <location>
        <begin position="162"/>
        <end position="180"/>
    </location>
</feature>
<keyword evidence="1" id="KW-1133">Transmembrane helix</keyword>
<evidence type="ECO:0000313" key="3">
    <source>
        <dbReference type="EMBL" id="BBO68409.1"/>
    </source>
</evidence>
<keyword evidence="4" id="KW-1185">Reference proteome</keyword>
<accession>A0A5K7YKK3</accession>
<feature type="chain" id="PRO_5024314513" description="PEP-CTERM protein-sorting domain-containing protein" evidence="2">
    <location>
        <begin position="22"/>
        <end position="188"/>
    </location>
</feature>
<organism evidence="3 4">
    <name type="scientific">Desulfosarcina alkanivorans</name>
    <dbReference type="NCBI Taxonomy" id="571177"/>
    <lineage>
        <taxon>Bacteria</taxon>
        <taxon>Pseudomonadati</taxon>
        <taxon>Thermodesulfobacteriota</taxon>
        <taxon>Desulfobacteria</taxon>
        <taxon>Desulfobacterales</taxon>
        <taxon>Desulfosarcinaceae</taxon>
        <taxon>Desulfosarcina</taxon>
    </lineage>
</organism>
<reference evidence="3 4" key="1">
    <citation type="submission" date="2019-11" db="EMBL/GenBank/DDBJ databases">
        <title>Comparative genomics of hydrocarbon-degrading Desulfosarcina strains.</title>
        <authorList>
            <person name="Watanabe M."/>
            <person name="Kojima H."/>
            <person name="Fukui M."/>
        </authorList>
    </citation>
    <scope>NUCLEOTIDE SEQUENCE [LARGE SCALE GENOMIC DNA]</scope>
    <source>
        <strain evidence="3 4">PL12</strain>
    </source>
</reference>
<dbReference type="AlphaFoldDB" id="A0A5K7YKK3"/>
<dbReference type="RefSeq" id="WP_155316578.1">
    <property type="nucleotide sequence ID" value="NZ_AP021874.1"/>
</dbReference>
<keyword evidence="1" id="KW-0472">Membrane</keyword>
<name>A0A5K7YKK3_9BACT</name>
<protein>
    <recommendedName>
        <fullName evidence="5">PEP-CTERM protein-sorting domain-containing protein</fullName>
    </recommendedName>
</protein>
<gene>
    <name evidence="3" type="ORF">DSCA_23390</name>
</gene>